<keyword evidence="3" id="KW-0732">Signal</keyword>
<dbReference type="Proteomes" id="UP000053660">
    <property type="component" value="Unassembled WGS sequence"/>
</dbReference>
<name>A0A0B1TAM3_OESDE</name>
<protein>
    <recommendedName>
        <fullName evidence="6">TIL domain-containing protein</fullName>
    </recommendedName>
</protein>
<feature type="signal peptide" evidence="3">
    <location>
        <begin position="1"/>
        <end position="23"/>
    </location>
</feature>
<evidence type="ECO:0008006" key="6">
    <source>
        <dbReference type="Google" id="ProtNLM"/>
    </source>
</evidence>
<feature type="chain" id="PRO_5002082048" description="TIL domain-containing protein" evidence="3">
    <location>
        <begin position="24"/>
        <end position="149"/>
    </location>
</feature>
<keyword evidence="1" id="KW-0646">Protease inhibitor</keyword>
<reference evidence="4 5" key="1">
    <citation type="submission" date="2014-03" db="EMBL/GenBank/DDBJ databases">
        <title>Draft genome of the hookworm Oesophagostomum dentatum.</title>
        <authorList>
            <person name="Mitreva M."/>
        </authorList>
    </citation>
    <scope>NUCLEOTIDE SEQUENCE [LARGE SCALE GENOMIC DNA]</scope>
    <source>
        <strain evidence="4 5">OD-Hann</strain>
    </source>
</reference>
<evidence type="ECO:0000313" key="4">
    <source>
        <dbReference type="EMBL" id="KHJ93146.1"/>
    </source>
</evidence>
<organism evidence="4 5">
    <name type="scientific">Oesophagostomum dentatum</name>
    <name type="common">Nodular worm</name>
    <dbReference type="NCBI Taxonomy" id="61180"/>
    <lineage>
        <taxon>Eukaryota</taxon>
        <taxon>Metazoa</taxon>
        <taxon>Ecdysozoa</taxon>
        <taxon>Nematoda</taxon>
        <taxon>Chromadorea</taxon>
        <taxon>Rhabditida</taxon>
        <taxon>Rhabditina</taxon>
        <taxon>Rhabditomorpha</taxon>
        <taxon>Strongyloidea</taxon>
        <taxon>Strongylidae</taxon>
        <taxon>Oesophagostomum</taxon>
    </lineage>
</organism>
<dbReference type="EMBL" id="KN550925">
    <property type="protein sequence ID" value="KHJ93146.1"/>
    <property type="molecule type" value="Genomic_DNA"/>
</dbReference>
<evidence type="ECO:0000256" key="1">
    <source>
        <dbReference type="ARBA" id="ARBA00022900"/>
    </source>
</evidence>
<dbReference type="InterPro" id="IPR036084">
    <property type="entry name" value="Ser_inhib-like_sf"/>
</dbReference>
<proteinExistence type="predicted"/>
<dbReference type="GO" id="GO:0004867">
    <property type="term" value="F:serine-type endopeptidase inhibitor activity"/>
    <property type="evidence" value="ECO:0007669"/>
    <property type="project" value="UniProtKB-KW"/>
</dbReference>
<evidence type="ECO:0000256" key="3">
    <source>
        <dbReference type="SAM" id="SignalP"/>
    </source>
</evidence>
<gene>
    <name evidence="4" type="ORF">OESDEN_06948</name>
</gene>
<dbReference type="AlphaFoldDB" id="A0A0B1TAM3"/>
<feature type="region of interest" description="Disordered" evidence="2">
    <location>
        <begin position="98"/>
        <end position="119"/>
    </location>
</feature>
<dbReference type="SUPFAM" id="SSF57567">
    <property type="entry name" value="Serine protease inhibitors"/>
    <property type="match status" value="1"/>
</dbReference>
<evidence type="ECO:0000256" key="2">
    <source>
        <dbReference type="SAM" id="MobiDB-lite"/>
    </source>
</evidence>
<accession>A0A0B1TAM3</accession>
<sequence length="149" mass="16593">MTAHYDQRALLLLAIVLVPPTLPATQTKECDSGKVFGCVRKCYPTCNETTTCPEIAYCANKECQCPKGKVASDSGECIDLDNCTEKVRIKRQPRRPFPSISIIIGPSPPPPRPAPFFPPRPIPVFPPRPIIVFPPRPRPPPPRQFHMSH</sequence>
<evidence type="ECO:0000313" key="5">
    <source>
        <dbReference type="Proteomes" id="UP000053660"/>
    </source>
</evidence>
<keyword evidence="1" id="KW-0722">Serine protease inhibitor</keyword>
<feature type="compositionally biased region" description="Pro residues" evidence="2">
    <location>
        <begin position="106"/>
        <end position="119"/>
    </location>
</feature>
<keyword evidence="5" id="KW-1185">Reference proteome</keyword>